<reference evidence="6 7" key="1">
    <citation type="submission" date="2019-09" db="EMBL/GenBank/DDBJ databases">
        <authorList>
            <person name="Khan S.A."/>
            <person name="Jeon C.O."/>
            <person name="Chun B.H."/>
            <person name="Jeong S.E."/>
        </authorList>
    </citation>
    <scope>NUCLEOTIDE SEQUENCE [LARGE SCALE GENOMIC DNA]</scope>
    <source>
        <strain evidence="6 7">KCTC 42508</strain>
    </source>
</reference>
<evidence type="ECO:0000259" key="5">
    <source>
        <dbReference type="Pfam" id="PF01625"/>
    </source>
</evidence>
<evidence type="ECO:0000256" key="3">
    <source>
        <dbReference type="ARBA" id="ARBA00047806"/>
    </source>
</evidence>
<name>A0A5B2TTD5_9FLAO</name>
<dbReference type="GO" id="GO:0008113">
    <property type="term" value="F:peptide-methionine (S)-S-oxide reductase activity"/>
    <property type="evidence" value="ECO:0007669"/>
    <property type="project" value="UniProtKB-EC"/>
</dbReference>
<dbReference type="Pfam" id="PF01625">
    <property type="entry name" value="PMSR"/>
    <property type="match status" value="1"/>
</dbReference>
<gene>
    <name evidence="6" type="ORF">F0361_15665</name>
</gene>
<dbReference type="EMBL" id="VUOE01000002">
    <property type="protein sequence ID" value="KAA2217539.1"/>
    <property type="molecule type" value="Genomic_DNA"/>
</dbReference>
<comment type="catalytic activity">
    <reaction evidence="3">
        <text>L-methionyl-[protein] + [thioredoxin]-disulfide + H2O = L-methionyl-(S)-S-oxide-[protein] + [thioredoxin]-dithiol</text>
        <dbReference type="Rhea" id="RHEA:14217"/>
        <dbReference type="Rhea" id="RHEA-COMP:10698"/>
        <dbReference type="Rhea" id="RHEA-COMP:10700"/>
        <dbReference type="Rhea" id="RHEA-COMP:12313"/>
        <dbReference type="Rhea" id="RHEA-COMP:12315"/>
        <dbReference type="ChEBI" id="CHEBI:15377"/>
        <dbReference type="ChEBI" id="CHEBI:16044"/>
        <dbReference type="ChEBI" id="CHEBI:29950"/>
        <dbReference type="ChEBI" id="CHEBI:44120"/>
        <dbReference type="ChEBI" id="CHEBI:50058"/>
        <dbReference type="EC" id="1.8.4.11"/>
    </reaction>
</comment>
<evidence type="ECO:0000256" key="2">
    <source>
        <dbReference type="ARBA" id="ARBA00023002"/>
    </source>
</evidence>
<dbReference type="EC" id="1.8.4.11" evidence="1"/>
<keyword evidence="2" id="KW-0560">Oxidoreductase</keyword>
<sequence length="171" mass="19758">MDKLAKIGFGGGCHWCTEAVFQSLKGVEKVEQGWIASEGMYSSFSEAVIVHFYPEIIPLEILIEVHLRTHKSTSDHSMREKYRSAIYVFSVAQQNKVDSILKPLQSEFDDALITKTLPYKAFKPSEENFRDYYYKNPEKPFCENFINPKLKLLLSSYNAYTKTEELTHLSK</sequence>
<dbReference type="AlphaFoldDB" id="A0A5B2TTD5"/>
<comment type="catalytic activity">
    <reaction evidence="4">
        <text>[thioredoxin]-disulfide + L-methionine + H2O = L-methionine (S)-S-oxide + [thioredoxin]-dithiol</text>
        <dbReference type="Rhea" id="RHEA:19993"/>
        <dbReference type="Rhea" id="RHEA-COMP:10698"/>
        <dbReference type="Rhea" id="RHEA-COMP:10700"/>
        <dbReference type="ChEBI" id="CHEBI:15377"/>
        <dbReference type="ChEBI" id="CHEBI:29950"/>
        <dbReference type="ChEBI" id="CHEBI:50058"/>
        <dbReference type="ChEBI" id="CHEBI:57844"/>
        <dbReference type="ChEBI" id="CHEBI:58772"/>
        <dbReference type="EC" id="1.8.4.11"/>
    </reaction>
</comment>
<dbReference type="Proteomes" id="UP000323188">
    <property type="component" value="Unassembled WGS sequence"/>
</dbReference>
<protein>
    <recommendedName>
        <fullName evidence="1">peptide-methionine (S)-S-oxide reductase</fullName>
        <ecNumber evidence="1">1.8.4.11</ecNumber>
    </recommendedName>
</protein>
<proteinExistence type="predicted"/>
<evidence type="ECO:0000313" key="6">
    <source>
        <dbReference type="EMBL" id="KAA2217539.1"/>
    </source>
</evidence>
<dbReference type="SUPFAM" id="SSF55068">
    <property type="entry name" value="Peptide methionine sulfoxide reductase"/>
    <property type="match status" value="1"/>
</dbReference>
<dbReference type="InterPro" id="IPR002569">
    <property type="entry name" value="Met_Sox_Rdtase_MsrA_dom"/>
</dbReference>
<accession>A0A5B2TTD5</accession>
<evidence type="ECO:0000256" key="4">
    <source>
        <dbReference type="ARBA" id="ARBA00048782"/>
    </source>
</evidence>
<evidence type="ECO:0000256" key="1">
    <source>
        <dbReference type="ARBA" id="ARBA00012502"/>
    </source>
</evidence>
<organism evidence="6 7">
    <name type="scientific">Maribacter flavus</name>
    <dbReference type="NCBI Taxonomy" id="1658664"/>
    <lineage>
        <taxon>Bacteria</taxon>
        <taxon>Pseudomonadati</taxon>
        <taxon>Bacteroidota</taxon>
        <taxon>Flavobacteriia</taxon>
        <taxon>Flavobacteriales</taxon>
        <taxon>Flavobacteriaceae</taxon>
        <taxon>Maribacter</taxon>
    </lineage>
</organism>
<dbReference type="PANTHER" id="PTHR43774:SF1">
    <property type="entry name" value="PEPTIDE METHIONINE SULFOXIDE REDUCTASE MSRA 2"/>
    <property type="match status" value="1"/>
</dbReference>
<comment type="caution">
    <text evidence="6">The sequence shown here is derived from an EMBL/GenBank/DDBJ whole genome shotgun (WGS) entry which is preliminary data.</text>
</comment>
<dbReference type="PANTHER" id="PTHR43774">
    <property type="entry name" value="PEPTIDE METHIONINE SULFOXIDE REDUCTASE"/>
    <property type="match status" value="1"/>
</dbReference>
<evidence type="ECO:0000313" key="7">
    <source>
        <dbReference type="Proteomes" id="UP000323188"/>
    </source>
</evidence>
<dbReference type="RefSeq" id="WP_154920318.1">
    <property type="nucleotide sequence ID" value="NZ_VUOE01000002.1"/>
</dbReference>
<dbReference type="Gene3D" id="3.30.1060.10">
    <property type="entry name" value="Peptide methionine sulphoxide reductase MsrA"/>
    <property type="match status" value="1"/>
</dbReference>
<feature type="domain" description="Peptide methionine sulphoxide reductase MsrA" evidence="5">
    <location>
        <begin position="7"/>
        <end position="142"/>
    </location>
</feature>
<dbReference type="InterPro" id="IPR036509">
    <property type="entry name" value="Met_Sox_Rdtase_MsrA_sf"/>
</dbReference>